<dbReference type="NCBIfam" id="TIGR00174">
    <property type="entry name" value="miaA"/>
    <property type="match status" value="1"/>
</dbReference>
<evidence type="ECO:0000256" key="1">
    <source>
        <dbReference type="ARBA" id="ARBA00001946"/>
    </source>
</evidence>
<comment type="caution">
    <text evidence="14">The sequence shown here is derived from an EMBL/GenBank/DDBJ whole genome shotgun (WGS) entry which is preliminary data.</text>
</comment>
<feature type="site" description="Interaction with substrate tRNA" evidence="10">
    <location>
        <position position="111"/>
    </location>
</feature>
<organism evidence="14 15">
    <name type="scientific">Rhodobium orientis</name>
    <dbReference type="NCBI Taxonomy" id="34017"/>
    <lineage>
        <taxon>Bacteria</taxon>
        <taxon>Pseudomonadati</taxon>
        <taxon>Pseudomonadota</taxon>
        <taxon>Alphaproteobacteria</taxon>
        <taxon>Hyphomicrobiales</taxon>
        <taxon>Rhodobiaceae</taxon>
        <taxon>Rhodobium</taxon>
    </lineage>
</organism>
<evidence type="ECO:0000256" key="7">
    <source>
        <dbReference type="ARBA" id="ARBA00022840"/>
    </source>
</evidence>
<keyword evidence="7 10" id="KW-0067">ATP-binding</keyword>
<name>A0A327JJ55_9HYPH</name>
<protein>
    <recommendedName>
        <fullName evidence="10">tRNA dimethylallyltransferase</fullName>
        <ecNumber evidence="10">2.5.1.75</ecNumber>
    </recommendedName>
    <alternativeName>
        <fullName evidence="10">Dimethylallyl diphosphate:tRNA dimethylallyltransferase</fullName>
        <shortName evidence="10">DMAPP:tRNA dimethylallyltransferase</shortName>
        <shortName evidence="10">DMATase</shortName>
    </alternativeName>
    <alternativeName>
        <fullName evidence="10">Isopentenyl-diphosphate:tRNA isopentenyltransferase</fullName>
        <shortName evidence="10">IPP transferase</shortName>
        <shortName evidence="10">IPPT</shortName>
        <shortName evidence="10">IPTase</shortName>
    </alternativeName>
</protein>
<keyword evidence="4 10" id="KW-0808">Transferase</keyword>
<dbReference type="GO" id="GO:0006400">
    <property type="term" value="P:tRNA modification"/>
    <property type="evidence" value="ECO:0007669"/>
    <property type="project" value="TreeGrafter"/>
</dbReference>
<keyword evidence="5 10" id="KW-0819">tRNA processing</keyword>
<feature type="region of interest" description="Interaction with substrate tRNA" evidence="10">
    <location>
        <begin position="169"/>
        <end position="173"/>
    </location>
</feature>
<sequence>MGTETVRPRENGKGAVLIAGPTASGKSALAVAIAEAENGVIVNADSMQVYRDLRILTARPDEDETACVPHRLYGHVDAGEPYSVGRWLDDVASVLEEAAREGRLPILVGGTGLYFKALTEGLTEIPPIPENVRIYWRDMAAMEPSEALHAKLVQLDPVMAERLNPADAQRIARALEVVTATGKSLAAFHEEASRPLIDPENTERIVLSPQRPELHRRIEQRFRHMVDAGALDEVAALTARNLDPQLPAMKAIGVRPLAAHLAGTCNLEAAIARSVVETRRYAKRQLTWFRGQMADWVWRDV</sequence>
<evidence type="ECO:0000256" key="8">
    <source>
        <dbReference type="ARBA" id="ARBA00022842"/>
    </source>
</evidence>
<feature type="binding site" evidence="10">
    <location>
        <begin position="20"/>
        <end position="27"/>
    </location>
    <ligand>
        <name>ATP</name>
        <dbReference type="ChEBI" id="CHEBI:30616"/>
    </ligand>
</feature>
<keyword evidence="15" id="KW-1185">Reference proteome</keyword>
<comment type="cofactor">
    <cofactor evidence="1 10">
        <name>Mg(2+)</name>
        <dbReference type="ChEBI" id="CHEBI:18420"/>
    </cofactor>
</comment>
<dbReference type="SUPFAM" id="SSF52540">
    <property type="entry name" value="P-loop containing nucleoside triphosphate hydrolases"/>
    <property type="match status" value="1"/>
</dbReference>
<feature type="site" description="Interaction with substrate tRNA" evidence="10">
    <location>
        <position position="133"/>
    </location>
</feature>
<dbReference type="Gene3D" id="1.10.20.140">
    <property type="match status" value="1"/>
</dbReference>
<evidence type="ECO:0000256" key="2">
    <source>
        <dbReference type="ARBA" id="ARBA00003213"/>
    </source>
</evidence>
<keyword evidence="8 10" id="KW-0460">Magnesium</keyword>
<accession>A0A327JJ55</accession>
<dbReference type="EMBL" id="NPEV01000052">
    <property type="protein sequence ID" value="RAI25263.1"/>
    <property type="molecule type" value="Genomic_DNA"/>
</dbReference>
<evidence type="ECO:0000256" key="4">
    <source>
        <dbReference type="ARBA" id="ARBA00022679"/>
    </source>
</evidence>
<comment type="similarity">
    <text evidence="3 10 13">Belongs to the IPP transferase family.</text>
</comment>
<dbReference type="GO" id="GO:0005524">
    <property type="term" value="F:ATP binding"/>
    <property type="evidence" value="ECO:0007669"/>
    <property type="project" value="UniProtKB-UniRule"/>
</dbReference>
<gene>
    <name evidence="10" type="primary">miaA</name>
    <name evidence="14" type="ORF">CH339_19110</name>
</gene>
<evidence type="ECO:0000256" key="10">
    <source>
        <dbReference type="HAMAP-Rule" id="MF_00185"/>
    </source>
</evidence>
<keyword evidence="6 10" id="KW-0547">Nucleotide-binding</keyword>
<comment type="catalytic activity">
    <reaction evidence="9 10 11">
        <text>adenosine(37) in tRNA + dimethylallyl diphosphate = N(6)-dimethylallyladenosine(37) in tRNA + diphosphate</text>
        <dbReference type="Rhea" id="RHEA:26482"/>
        <dbReference type="Rhea" id="RHEA-COMP:10162"/>
        <dbReference type="Rhea" id="RHEA-COMP:10375"/>
        <dbReference type="ChEBI" id="CHEBI:33019"/>
        <dbReference type="ChEBI" id="CHEBI:57623"/>
        <dbReference type="ChEBI" id="CHEBI:74411"/>
        <dbReference type="ChEBI" id="CHEBI:74415"/>
        <dbReference type="EC" id="2.5.1.75"/>
    </reaction>
</comment>
<feature type="binding site" evidence="10">
    <location>
        <begin position="22"/>
        <end position="27"/>
    </location>
    <ligand>
        <name>substrate</name>
    </ligand>
</feature>
<comment type="function">
    <text evidence="2 10 12">Catalyzes the transfer of a dimethylallyl group onto the adenine at position 37 in tRNAs that read codons beginning with uridine, leading to the formation of N6-(dimethylallyl)adenosine (i(6)A).</text>
</comment>
<dbReference type="PANTHER" id="PTHR11088:SF60">
    <property type="entry name" value="TRNA DIMETHYLALLYLTRANSFERASE"/>
    <property type="match status" value="1"/>
</dbReference>
<dbReference type="OrthoDB" id="9776390at2"/>
<evidence type="ECO:0000256" key="11">
    <source>
        <dbReference type="RuleBase" id="RU003783"/>
    </source>
</evidence>
<dbReference type="PANTHER" id="PTHR11088">
    <property type="entry name" value="TRNA DIMETHYLALLYLTRANSFERASE"/>
    <property type="match status" value="1"/>
</dbReference>
<proteinExistence type="inferred from homology"/>
<evidence type="ECO:0000256" key="13">
    <source>
        <dbReference type="RuleBase" id="RU003785"/>
    </source>
</evidence>
<dbReference type="InterPro" id="IPR039657">
    <property type="entry name" value="Dimethylallyltransferase"/>
</dbReference>
<dbReference type="InterPro" id="IPR027417">
    <property type="entry name" value="P-loop_NTPase"/>
</dbReference>
<dbReference type="HAMAP" id="MF_00185">
    <property type="entry name" value="IPP_trans"/>
    <property type="match status" value="1"/>
</dbReference>
<evidence type="ECO:0000256" key="5">
    <source>
        <dbReference type="ARBA" id="ARBA00022694"/>
    </source>
</evidence>
<evidence type="ECO:0000256" key="3">
    <source>
        <dbReference type="ARBA" id="ARBA00005842"/>
    </source>
</evidence>
<comment type="caution">
    <text evidence="10">Lacks conserved residue(s) required for the propagation of feature annotation.</text>
</comment>
<evidence type="ECO:0000313" key="14">
    <source>
        <dbReference type="EMBL" id="RAI25263.1"/>
    </source>
</evidence>
<dbReference type="Gene3D" id="3.40.50.300">
    <property type="entry name" value="P-loop containing nucleotide triphosphate hydrolases"/>
    <property type="match status" value="1"/>
</dbReference>
<dbReference type="Proteomes" id="UP000249299">
    <property type="component" value="Unassembled WGS sequence"/>
</dbReference>
<evidence type="ECO:0000313" key="15">
    <source>
        <dbReference type="Proteomes" id="UP000249299"/>
    </source>
</evidence>
<feature type="region of interest" description="Interaction with substrate tRNA" evidence="10">
    <location>
        <begin position="45"/>
        <end position="48"/>
    </location>
</feature>
<evidence type="ECO:0000256" key="9">
    <source>
        <dbReference type="ARBA" id="ARBA00049563"/>
    </source>
</evidence>
<dbReference type="EC" id="2.5.1.75" evidence="10"/>
<comment type="subunit">
    <text evidence="10">Monomer.</text>
</comment>
<reference evidence="14 15" key="1">
    <citation type="submission" date="2017-07" db="EMBL/GenBank/DDBJ databases">
        <title>Draft Genome Sequences of Select Purple Nonsulfur Bacteria.</title>
        <authorList>
            <person name="Lasarre B."/>
            <person name="Mckinlay J.B."/>
        </authorList>
    </citation>
    <scope>NUCLEOTIDE SEQUENCE [LARGE SCALE GENOMIC DNA]</scope>
    <source>
        <strain evidence="14 15">DSM 11290</strain>
    </source>
</reference>
<dbReference type="GO" id="GO:0052381">
    <property type="term" value="F:tRNA dimethylallyltransferase activity"/>
    <property type="evidence" value="ECO:0007669"/>
    <property type="project" value="UniProtKB-UniRule"/>
</dbReference>
<evidence type="ECO:0000256" key="12">
    <source>
        <dbReference type="RuleBase" id="RU003784"/>
    </source>
</evidence>
<dbReference type="AlphaFoldDB" id="A0A327JJ55"/>
<dbReference type="InterPro" id="IPR018022">
    <property type="entry name" value="IPT"/>
</dbReference>
<dbReference type="Pfam" id="PF01715">
    <property type="entry name" value="IPPT"/>
    <property type="match status" value="1"/>
</dbReference>
<evidence type="ECO:0000256" key="6">
    <source>
        <dbReference type="ARBA" id="ARBA00022741"/>
    </source>
</evidence>